<dbReference type="Pfam" id="PF02251">
    <property type="entry name" value="PA28_N"/>
    <property type="match status" value="1"/>
</dbReference>
<dbReference type="InterPro" id="IPR036996">
    <property type="entry name" value="PA28_N_sf"/>
</dbReference>
<dbReference type="InterPro" id="IPR003185">
    <property type="entry name" value="Proteasome_activ_PA28_N"/>
</dbReference>
<keyword evidence="3" id="KW-1185">Reference proteome</keyword>
<organism evidence="2 3">
    <name type="scientific">Ficedula albicollis</name>
    <name type="common">Collared flycatcher</name>
    <name type="synonym">Muscicapa albicollis</name>
    <dbReference type="NCBI Taxonomy" id="59894"/>
    <lineage>
        <taxon>Eukaryota</taxon>
        <taxon>Metazoa</taxon>
        <taxon>Chordata</taxon>
        <taxon>Craniata</taxon>
        <taxon>Vertebrata</taxon>
        <taxon>Euteleostomi</taxon>
        <taxon>Archelosauria</taxon>
        <taxon>Archosauria</taxon>
        <taxon>Dinosauria</taxon>
        <taxon>Saurischia</taxon>
        <taxon>Theropoda</taxon>
        <taxon>Coelurosauria</taxon>
        <taxon>Aves</taxon>
        <taxon>Neognathae</taxon>
        <taxon>Neoaves</taxon>
        <taxon>Telluraves</taxon>
        <taxon>Australaves</taxon>
        <taxon>Passeriformes</taxon>
        <taxon>Muscicapidae</taxon>
        <taxon>Ficedula</taxon>
    </lineage>
</organism>
<feature type="domain" description="Proteasome activator PA28 N-terminal" evidence="1">
    <location>
        <begin position="12"/>
        <end position="57"/>
    </location>
</feature>
<dbReference type="Proteomes" id="UP000016665">
    <property type="component" value="Chromosome 2"/>
</dbReference>
<sequence length="140" mass="16205">MGFRRANLLPWIMNEAEDLVGKLKHLLELDELVKEPILNRHDLSQTHLDTNLPVTDPMLLTAMMQRVDITEKVKPEIRPEGIGWCPWELLTCQHHLSAWGDHEQILLEAVLMYMENKEVIWDSQHIVTKAVLPDQPSSLL</sequence>
<reference evidence="2" key="3">
    <citation type="submission" date="2025-09" db="UniProtKB">
        <authorList>
            <consortium name="Ensembl"/>
        </authorList>
    </citation>
    <scope>IDENTIFICATION</scope>
</reference>
<accession>A0A803WAI8</accession>
<reference evidence="2 3" key="1">
    <citation type="journal article" date="2012" name="Nature">
        <title>The genomic landscape of species divergence in Ficedula flycatchers.</title>
        <authorList>
            <person name="Ellegren H."/>
            <person name="Smeds L."/>
            <person name="Burri R."/>
            <person name="Olason P.I."/>
            <person name="Backstrom N."/>
            <person name="Kawakami T."/>
            <person name="Kunstner A."/>
            <person name="Makinen H."/>
            <person name="Nadachowska-Brzyska K."/>
            <person name="Qvarnstrom A."/>
            <person name="Uebbing S."/>
            <person name="Wolf J.B."/>
        </authorList>
    </citation>
    <scope>NUCLEOTIDE SEQUENCE [LARGE SCALE GENOMIC DNA]</scope>
</reference>
<protein>
    <recommendedName>
        <fullName evidence="1">Proteasome activator PA28 N-terminal domain-containing protein</fullName>
    </recommendedName>
</protein>
<dbReference type="Gene3D" id="1.20.5.120">
    <property type="entry name" value="Proteasome activator pa28, N-terminal domain"/>
    <property type="match status" value="1"/>
</dbReference>
<dbReference type="GO" id="GO:0008537">
    <property type="term" value="C:proteasome activator complex"/>
    <property type="evidence" value="ECO:0007669"/>
    <property type="project" value="InterPro"/>
</dbReference>
<dbReference type="AlphaFoldDB" id="A0A803WAI8"/>
<proteinExistence type="predicted"/>
<name>A0A803WAI8_FICAL</name>
<dbReference type="Ensembl" id="ENSFALT00000043075.1">
    <property type="protein sequence ID" value="ENSFALP00000031994.1"/>
    <property type="gene ID" value="ENSFALG00000023384.1"/>
</dbReference>
<evidence type="ECO:0000259" key="1">
    <source>
        <dbReference type="Pfam" id="PF02251"/>
    </source>
</evidence>
<evidence type="ECO:0000313" key="3">
    <source>
        <dbReference type="Proteomes" id="UP000016665"/>
    </source>
</evidence>
<reference evidence="2" key="2">
    <citation type="submission" date="2025-08" db="UniProtKB">
        <authorList>
            <consortium name="Ensembl"/>
        </authorList>
    </citation>
    <scope>IDENTIFICATION</scope>
</reference>
<evidence type="ECO:0000313" key="2">
    <source>
        <dbReference type="Ensembl" id="ENSFALP00000031994.1"/>
    </source>
</evidence>